<feature type="signal peptide" evidence="1">
    <location>
        <begin position="1"/>
        <end position="15"/>
    </location>
</feature>
<dbReference type="EMBL" id="CADEPM010000006">
    <property type="protein sequence ID" value="CAB3407498.1"/>
    <property type="molecule type" value="Genomic_DNA"/>
</dbReference>
<dbReference type="AlphaFoldDB" id="A0A8S1F775"/>
<name>A0A8S1F775_9PELO</name>
<accession>A0A8S1F775</accession>
<protein>
    <submittedName>
        <fullName evidence="2">Uncharacterized protein</fullName>
    </submittedName>
</protein>
<gene>
    <name evidence="2" type="ORF">CBOVIS_LOCUS9420</name>
</gene>
<sequence length="154" mass="18013">MLILLLALMICYSLQEIAIQKCYQTVAVQSNENVTFFKILEDNDGVMISGTATSAFTVGFYNAKDENEIWYENDYMGLVRYVTFNNHSFPGMLFYKNGIDQMWFIDVTENIKKMYVQGVDNCQVHLHCYCRAPTRTKTHLEYCMRLRDFNANTF</sequence>
<evidence type="ECO:0000256" key="1">
    <source>
        <dbReference type="SAM" id="SignalP"/>
    </source>
</evidence>
<keyword evidence="3" id="KW-1185">Reference proteome</keyword>
<feature type="chain" id="PRO_5035733634" evidence="1">
    <location>
        <begin position="16"/>
        <end position="154"/>
    </location>
</feature>
<organism evidence="2 3">
    <name type="scientific">Caenorhabditis bovis</name>
    <dbReference type="NCBI Taxonomy" id="2654633"/>
    <lineage>
        <taxon>Eukaryota</taxon>
        <taxon>Metazoa</taxon>
        <taxon>Ecdysozoa</taxon>
        <taxon>Nematoda</taxon>
        <taxon>Chromadorea</taxon>
        <taxon>Rhabditida</taxon>
        <taxon>Rhabditina</taxon>
        <taxon>Rhabditomorpha</taxon>
        <taxon>Rhabditoidea</taxon>
        <taxon>Rhabditidae</taxon>
        <taxon>Peloderinae</taxon>
        <taxon>Caenorhabditis</taxon>
    </lineage>
</organism>
<comment type="caution">
    <text evidence="2">The sequence shown here is derived from an EMBL/GenBank/DDBJ whole genome shotgun (WGS) entry which is preliminary data.</text>
</comment>
<proteinExistence type="predicted"/>
<reference evidence="2 3" key="1">
    <citation type="submission" date="2020-04" db="EMBL/GenBank/DDBJ databases">
        <authorList>
            <person name="Laetsch R D."/>
            <person name="Stevens L."/>
            <person name="Kumar S."/>
            <person name="Blaxter L. M."/>
        </authorList>
    </citation>
    <scope>NUCLEOTIDE SEQUENCE [LARGE SCALE GENOMIC DNA]</scope>
</reference>
<dbReference type="Proteomes" id="UP000494206">
    <property type="component" value="Unassembled WGS sequence"/>
</dbReference>
<evidence type="ECO:0000313" key="2">
    <source>
        <dbReference type="EMBL" id="CAB3407498.1"/>
    </source>
</evidence>
<keyword evidence="1" id="KW-0732">Signal</keyword>
<evidence type="ECO:0000313" key="3">
    <source>
        <dbReference type="Proteomes" id="UP000494206"/>
    </source>
</evidence>